<dbReference type="PROSITE" id="PS51450">
    <property type="entry name" value="LRR"/>
    <property type="match status" value="1"/>
</dbReference>
<keyword evidence="4" id="KW-1185">Reference proteome</keyword>
<name>A0A8S1NYZ9_9CILI</name>
<keyword evidence="1" id="KW-0433">Leucine-rich repeat</keyword>
<organism evidence="3 4">
    <name type="scientific">Paramecium sonneborni</name>
    <dbReference type="NCBI Taxonomy" id="65129"/>
    <lineage>
        <taxon>Eukaryota</taxon>
        <taxon>Sar</taxon>
        <taxon>Alveolata</taxon>
        <taxon>Ciliophora</taxon>
        <taxon>Intramacronucleata</taxon>
        <taxon>Oligohymenophorea</taxon>
        <taxon>Peniculida</taxon>
        <taxon>Parameciidae</taxon>
        <taxon>Paramecium</taxon>
    </lineage>
</organism>
<protein>
    <submittedName>
        <fullName evidence="3">Uncharacterized protein</fullName>
    </submittedName>
</protein>
<dbReference type="AlphaFoldDB" id="A0A8S1NYZ9"/>
<proteinExistence type="predicted"/>
<evidence type="ECO:0000256" key="1">
    <source>
        <dbReference type="ARBA" id="ARBA00022614"/>
    </source>
</evidence>
<keyword evidence="2" id="KW-0677">Repeat</keyword>
<evidence type="ECO:0000313" key="3">
    <source>
        <dbReference type="EMBL" id="CAD8095286.1"/>
    </source>
</evidence>
<comment type="caution">
    <text evidence="3">The sequence shown here is derived from an EMBL/GenBank/DDBJ whole genome shotgun (WGS) entry which is preliminary data.</text>
</comment>
<evidence type="ECO:0000256" key="2">
    <source>
        <dbReference type="ARBA" id="ARBA00022737"/>
    </source>
</evidence>
<dbReference type="EMBL" id="CAJJDN010000064">
    <property type="protein sequence ID" value="CAD8095286.1"/>
    <property type="molecule type" value="Genomic_DNA"/>
</dbReference>
<evidence type="ECO:0000313" key="4">
    <source>
        <dbReference type="Proteomes" id="UP000692954"/>
    </source>
</evidence>
<dbReference type="Proteomes" id="UP000692954">
    <property type="component" value="Unassembled WGS sequence"/>
</dbReference>
<reference evidence="3" key="1">
    <citation type="submission" date="2021-01" db="EMBL/GenBank/DDBJ databases">
        <authorList>
            <consortium name="Genoscope - CEA"/>
            <person name="William W."/>
        </authorList>
    </citation>
    <scope>NUCLEOTIDE SEQUENCE</scope>
</reference>
<dbReference type="Pfam" id="PF12799">
    <property type="entry name" value="LRR_4"/>
    <property type="match status" value="1"/>
</dbReference>
<gene>
    <name evidence="3" type="ORF">PSON_ATCC_30995.1.T0640099</name>
</gene>
<dbReference type="InterPro" id="IPR001611">
    <property type="entry name" value="Leu-rich_rpt"/>
</dbReference>
<sequence length="154" mass="18402">MEGNLSDQTFQVLWKLIDAQKIIQIGSEFGIISQLVKNKGVYQIQLQKFIKQDLFYNRITDLIFGSRQIQHLNLENNKLYKIHFLNNLKDLKYLNLGNLIDKIDFLVFNIQLRTCCYQVGRIEYQKKQQNINIKRFIQQCQKFKDFGCKYQSNL</sequence>
<dbReference type="InterPro" id="IPR025875">
    <property type="entry name" value="Leu-rich_rpt_4"/>
</dbReference>
<accession>A0A8S1NYZ9</accession>